<dbReference type="Pfam" id="PF01420">
    <property type="entry name" value="Methylase_S"/>
    <property type="match status" value="1"/>
</dbReference>
<name>A0ABR7XN20_9BACT</name>
<proteinExistence type="inferred from homology"/>
<feature type="domain" description="Type I restriction modification DNA specificity" evidence="5">
    <location>
        <begin position="2"/>
        <end position="45"/>
    </location>
</feature>
<dbReference type="InterPro" id="IPR000055">
    <property type="entry name" value="Restrct_endonuc_typeI_TRD"/>
</dbReference>
<dbReference type="RefSeq" id="WP_191184948.1">
    <property type="nucleotide sequence ID" value="NZ_JACXAJ010000011.1"/>
</dbReference>
<dbReference type="InterPro" id="IPR044946">
    <property type="entry name" value="Restrct_endonuc_typeI_TRD_sf"/>
</dbReference>
<accession>A0ABR7XN20</accession>
<keyword evidence="2" id="KW-0680">Restriction system</keyword>
<feature type="coiled-coil region" evidence="4">
    <location>
        <begin position="29"/>
        <end position="67"/>
    </location>
</feature>
<keyword evidence="6" id="KW-0255">Endonuclease</keyword>
<reference evidence="6 7" key="1">
    <citation type="submission" date="2020-09" db="EMBL/GenBank/DDBJ databases">
        <title>Genome sequencing and assembly of Pontibacter sp.</title>
        <authorList>
            <person name="Chhetri G."/>
        </authorList>
    </citation>
    <scope>NUCLEOTIDE SEQUENCE [LARGE SCALE GENOMIC DNA]</scope>
    <source>
        <strain evidence="6 7">JH31</strain>
    </source>
</reference>
<evidence type="ECO:0000259" key="5">
    <source>
        <dbReference type="Pfam" id="PF01420"/>
    </source>
</evidence>
<protein>
    <submittedName>
        <fullName evidence="6">Restriction endonuclease subunit S</fullName>
    </submittedName>
</protein>
<organism evidence="6 7">
    <name type="scientific">Pontibacter aquaedesilientis</name>
    <dbReference type="NCBI Taxonomy" id="2766980"/>
    <lineage>
        <taxon>Bacteria</taxon>
        <taxon>Pseudomonadati</taxon>
        <taxon>Bacteroidota</taxon>
        <taxon>Cytophagia</taxon>
        <taxon>Cytophagales</taxon>
        <taxon>Hymenobacteraceae</taxon>
        <taxon>Pontibacter</taxon>
    </lineage>
</organism>
<dbReference type="EMBL" id="JACXAJ010000011">
    <property type="protein sequence ID" value="MBD1398816.1"/>
    <property type="molecule type" value="Genomic_DNA"/>
</dbReference>
<evidence type="ECO:0000256" key="2">
    <source>
        <dbReference type="ARBA" id="ARBA00022747"/>
    </source>
</evidence>
<keyword evidence="6" id="KW-0378">Hydrolase</keyword>
<sequence>MKNIGREQIKDLLIPLPPEVEQQAIFSKVDQLMQLCGKLEQHIQQSKEEAEALMKAVMQEALQVQEEVIF</sequence>
<evidence type="ECO:0000256" key="4">
    <source>
        <dbReference type="SAM" id="Coils"/>
    </source>
</evidence>
<comment type="caution">
    <text evidence="6">The sequence shown here is derived from an EMBL/GenBank/DDBJ whole genome shotgun (WGS) entry which is preliminary data.</text>
</comment>
<gene>
    <name evidence="6" type="ORF">H9Q13_16715</name>
</gene>
<dbReference type="SUPFAM" id="SSF116734">
    <property type="entry name" value="DNA methylase specificity domain"/>
    <property type="match status" value="1"/>
</dbReference>
<evidence type="ECO:0000256" key="3">
    <source>
        <dbReference type="ARBA" id="ARBA00023125"/>
    </source>
</evidence>
<evidence type="ECO:0000313" key="6">
    <source>
        <dbReference type="EMBL" id="MBD1398816.1"/>
    </source>
</evidence>
<keyword evidence="6" id="KW-0540">Nuclease</keyword>
<dbReference type="Gene3D" id="3.90.220.20">
    <property type="entry name" value="DNA methylase specificity domains"/>
    <property type="match status" value="1"/>
</dbReference>
<dbReference type="Proteomes" id="UP000625551">
    <property type="component" value="Unassembled WGS sequence"/>
</dbReference>
<comment type="similarity">
    <text evidence="1">Belongs to the type-I restriction system S methylase family.</text>
</comment>
<keyword evidence="3" id="KW-0238">DNA-binding</keyword>
<evidence type="ECO:0000256" key="1">
    <source>
        <dbReference type="ARBA" id="ARBA00010923"/>
    </source>
</evidence>
<keyword evidence="7" id="KW-1185">Reference proteome</keyword>
<keyword evidence="4" id="KW-0175">Coiled coil</keyword>
<dbReference type="GO" id="GO:0004519">
    <property type="term" value="F:endonuclease activity"/>
    <property type="evidence" value="ECO:0007669"/>
    <property type="project" value="UniProtKB-KW"/>
</dbReference>
<evidence type="ECO:0000313" key="7">
    <source>
        <dbReference type="Proteomes" id="UP000625551"/>
    </source>
</evidence>